<dbReference type="InterPro" id="IPR029058">
    <property type="entry name" value="AB_hydrolase_fold"/>
</dbReference>
<evidence type="ECO:0000259" key="2">
    <source>
        <dbReference type="Pfam" id="PF20434"/>
    </source>
</evidence>
<dbReference type="SUPFAM" id="SSF53474">
    <property type="entry name" value="alpha/beta-Hydrolases"/>
    <property type="match status" value="1"/>
</dbReference>
<feature type="domain" description="BD-FAE-like" evidence="2">
    <location>
        <begin position="68"/>
        <end position="254"/>
    </location>
</feature>
<dbReference type="PROSITE" id="PS51257">
    <property type="entry name" value="PROKAR_LIPOPROTEIN"/>
    <property type="match status" value="1"/>
</dbReference>
<dbReference type="Gene3D" id="3.40.50.1820">
    <property type="entry name" value="alpha/beta hydrolase"/>
    <property type="match status" value="1"/>
</dbReference>
<reference evidence="4" key="1">
    <citation type="submission" date="2016-10" db="EMBL/GenBank/DDBJ databases">
        <authorList>
            <person name="Varghese N."/>
            <person name="Submissions S."/>
        </authorList>
    </citation>
    <scope>NUCLEOTIDE SEQUENCE [LARGE SCALE GENOMIC DNA]</scope>
    <source>
        <strain evidence="4">MO64</strain>
    </source>
</reference>
<dbReference type="Proteomes" id="UP000198725">
    <property type="component" value="Unassembled WGS sequence"/>
</dbReference>
<protein>
    <submittedName>
        <fullName evidence="3">Acetyl esterase/lipase</fullName>
    </submittedName>
</protein>
<gene>
    <name evidence="3" type="ORF">SAMN05192579_105138</name>
</gene>
<sequence length="323" mass="35333">MSKHPFPQPSPASSRRRKRRNLLLAALASVLLGGCQATLFGGLNLVQGHPPGVVRHSMVFNRPKRLALDVYAPADAHHAPVVVFFYGGSWMSGQRRWYRWLGRVLAQQGLVVVIPDYRKWPQVRMAGFMQDAAEAVAWTHAHAADYGGDAQQLFLMGHSAGAHIGALLATDERWLAGVDMHPGQLDGFIGLAGPYDFLPLTDPKFIDMFGHTPQAQRQSQPVNFVDGNEPPMLLLQGLADRVVKPQNARSLASAMQRLGEPVELKLYPGIGHAAILLALSSPFRRKAPVLQDCVAFIRAHATGQVDQVTVATRSGPLHLHVTR</sequence>
<organism evidence="3 4">
    <name type="scientific">Rhodanobacter glycinis</name>
    <dbReference type="NCBI Taxonomy" id="582702"/>
    <lineage>
        <taxon>Bacteria</taxon>
        <taxon>Pseudomonadati</taxon>
        <taxon>Pseudomonadota</taxon>
        <taxon>Gammaproteobacteria</taxon>
        <taxon>Lysobacterales</taxon>
        <taxon>Rhodanobacteraceae</taxon>
        <taxon>Rhodanobacter</taxon>
    </lineage>
</organism>
<dbReference type="GO" id="GO:0016787">
    <property type="term" value="F:hydrolase activity"/>
    <property type="evidence" value="ECO:0007669"/>
    <property type="project" value="UniProtKB-KW"/>
</dbReference>
<dbReference type="PANTHER" id="PTHR48081">
    <property type="entry name" value="AB HYDROLASE SUPERFAMILY PROTEIN C4A8.06C"/>
    <property type="match status" value="1"/>
</dbReference>
<dbReference type="EMBL" id="FOSR01000005">
    <property type="protein sequence ID" value="SFK69062.1"/>
    <property type="molecule type" value="Genomic_DNA"/>
</dbReference>
<keyword evidence="4" id="KW-1185">Reference proteome</keyword>
<dbReference type="Pfam" id="PF20434">
    <property type="entry name" value="BD-FAE"/>
    <property type="match status" value="1"/>
</dbReference>
<evidence type="ECO:0000313" key="3">
    <source>
        <dbReference type="EMBL" id="SFK69062.1"/>
    </source>
</evidence>
<evidence type="ECO:0000256" key="1">
    <source>
        <dbReference type="ARBA" id="ARBA00022801"/>
    </source>
</evidence>
<dbReference type="PANTHER" id="PTHR48081:SF9">
    <property type="entry name" value="CARBOXYLESTERASE"/>
    <property type="match status" value="1"/>
</dbReference>
<dbReference type="AlphaFoldDB" id="A0A1I4BJN2"/>
<keyword evidence="1" id="KW-0378">Hydrolase</keyword>
<proteinExistence type="predicted"/>
<dbReference type="InterPro" id="IPR049492">
    <property type="entry name" value="BD-FAE-like_dom"/>
</dbReference>
<evidence type="ECO:0000313" key="4">
    <source>
        <dbReference type="Proteomes" id="UP000198725"/>
    </source>
</evidence>
<dbReference type="RefSeq" id="WP_342741504.1">
    <property type="nucleotide sequence ID" value="NZ_FOSR01000005.1"/>
</dbReference>
<name>A0A1I4BJN2_9GAMM</name>
<dbReference type="InterPro" id="IPR050300">
    <property type="entry name" value="GDXG_lipolytic_enzyme"/>
</dbReference>
<accession>A0A1I4BJN2</accession>